<protein>
    <submittedName>
        <fullName evidence="5">CLPX-like protein</fullName>
    </submittedName>
</protein>
<reference evidence="5" key="1">
    <citation type="submission" date="2022-11" db="EMBL/GenBank/DDBJ databases">
        <title>Centuries of genome instability and evolution in soft-shell clam transmissible cancer (bioRxiv).</title>
        <authorList>
            <person name="Hart S.F.M."/>
            <person name="Yonemitsu M.A."/>
            <person name="Giersch R.M."/>
            <person name="Beal B.F."/>
            <person name="Arriagada G."/>
            <person name="Davis B.W."/>
            <person name="Ostrander E.A."/>
            <person name="Goff S.P."/>
            <person name="Metzger M.J."/>
        </authorList>
    </citation>
    <scope>NUCLEOTIDE SEQUENCE</scope>
    <source>
        <strain evidence="5">MELC-2E11</strain>
        <tissue evidence="5">Siphon/mantle</tissue>
    </source>
</reference>
<organism evidence="5 6">
    <name type="scientific">Mya arenaria</name>
    <name type="common">Soft-shell clam</name>
    <dbReference type="NCBI Taxonomy" id="6604"/>
    <lineage>
        <taxon>Eukaryota</taxon>
        <taxon>Metazoa</taxon>
        <taxon>Spiralia</taxon>
        <taxon>Lophotrochozoa</taxon>
        <taxon>Mollusca</taxon>
        <taxon>Bivalvia</taxon>
        <taxon>Autobranchia</taxon>
        <taxon>Heteroconchia</taxon>
        <taxon>Euheterodonta</taxon>
        <taxon>Imparidentia</taxon>
        <taxon>Neoheterodontei</taxon>
        <taxon>Myida</taxon>
        <taxon>Myoidea</taxon>
        <taxon>Myidae</taxon>
        <taxon>Mya</taxon>
    </lineage>
</organism>
<dbReference type="Pfam" id="PF10431">
    <property type="entry name" value="ClpB_D2-small"/>
    <property type="match status" value="1"/>
</dbReference>
<dbReference type="NCBIfam" id="NF003745">
    <property type="entry name" value="PRK05342.1"/>
    <property type="match status" value="1"/>
</dbReference>
<dbReference type="PANTHER" id="PTHR48102:SF7">
    <property type="entry name" value="ATP-DEPENDENT CLP PROTEASE ATP-BINDING SUBUNIT CLPX-LIKE, MITOCHONDRIAL"/>
    <property type="match status" value="1"/>
</dbReference>
<keyword evidence="2" id="KW-0067">ATP-binding</keyword>
<keyword evidence="6" id="KW-1185">Reference proteome</keyword>
<dbReference type="InterPro" id="IPR003959">
    <property type="entry name" value="ATPase_AAA_core"/>
</dbReference>
<name>A0ABY7DTL6_MYAAR</name>
<accession>A0ABY7DTL6</accession>
<dbReference type="EMBL" id="CP111014">
    <property type="protein sequence ID" value="WAR01038.1"/>
    <property type="molecule type" value="Genomic_DNA"/>
</dbReference>
<dbReference type="NCBIfam" id="TIGR00382">
    <property type="entry name" value="clpX"/>
    <property type="match status" value="1"/>
</dbReference>
<dbReference type="PANTHER" id="PTHR48102">
    <property type="entry name" value="ATP-DEPENDENT CLP PROTEASE ATP-BINDING SUBUNIT CLPX-LIKE, MITOCHONDRIAL-RELATED"/>
    <property type="match status" value="1"/>
</dbReference>
<dbReference type="InterPro" id="IPR004487">
    <property type="entry name" value="Clp_protease_ATP-bd_su_ClpX"/>
</dbReference>
<sequence>GKRPGSIKEFGRASFRLQQCHGISTSPCLWGASPSGPGSGDGHGRCIHCTKCEHYIIISEPSLPTPKQLKAYLDQHVVGQEHAKQRLAVAVYNHYKNIRHNLKQTPDRFDSDTDTDTEDITLEKRKTLLVQTIAKILDVPYASGDCTTMTSAGYVGEDVESVIAKLLQNADGNVEKCQQGIVFMDEIDKISRRSGGITGGPVFKDVGGEGVQQAMLKMIEGTVVKVADKRTKTLSRETIDIDTTNILFIAAGAFNGLEKVIKKRKNVKVLGFGSPSEIDENSPKIESSDSQTDNPSTREQNAERDRLLQEVEDIDLIKFGLIPEFVGRIPVVVPLHSLNEEMLVRILTEPQNALIKQYQQLFKLDDCELKFNEDALKAIAAVAMEKQTGARGLRAVVDRCVMKPAYDQPGSSIKTVIITEEVVKSNTDPVYITKDSDIYEETSG</sequence>
<evidence type="ECO:0000256" key="1">
    <source>
        <dbReference type="ARBA" id="ARBA00022741"/>
    </source>
</evidence>
<evidence type="ECO:0000313" key="6">
    <source>
        <dbReference type="Proteomes" id="UP001164746"/>
    </source>
</evidence>
<evidence type="ECO:0000256" key="3">
    <source>
        <dbReference type="SAM" id="MobiDB-lite"/>
    </source>
</evidence>
<feature type="region of interest" description="Disordered" evidence="3">
    <location>
        <begin position="278"/>
        <end position="303"/>
    </location>
</feature>
<keyword evidence="1" id="KW-0547">Nucleotide-binding</keyword>
<feature type="domain" description="Clp ATPase C-terminal" evidence="4">
    <location>
        <begin position="338"/>
        <end position="432"/>
    </location>
</feature>
<evidence type="ECO:0000256" key="2">
    <source>
        <dbReference type="ARBA" id="ARBA00022840"/>
    </source>
</evidence>
<feature type="non-terminal residue" evidence="5">
    <location>
        <position position="1"/>
    </location>
</feature>
<dbReference type="InterPro" id="IPR027417">
    <property type="entry name" value="P-loop_NTPase"/>
</dbReference>
<proteinExistence type="predicted"/>
<dbReference type="InterPro" id="IPR050052">
    <property type="entry name" value="ATP-dep_Clp_protease_ClpX"/>
</dbReference>
<evidence type="ECO:0000313" key="5">
    <source>
        <dbReference type="EMBL" id="WAR01038.1"/>
    </source>
</evidence>
<dbReference type="Pfam" id="PF07724">
    <property type="entry name" value="AAA_2"/>
    <property type="match status" value="1"/>
</dbReference>
<evidence type="ECO:0000259" key="4">
    <source>
        <dbReference type="SMART" id="SM01086"/>
    </source>
</evidence>
<feature type="compositionally biased region" description="Polar residues" evidence="3">
    <location>
        <begin position="288"/>
        <end position="299"/>
    </location>
</feature>
<dbReference type="SMART" id="SM01086">
    <property type="entry name" value="ClpB_D2-small"/>
    <property type="match status" value="1"/>
</dbReference>
<dbReference type="Gene3D" id="1.10.8.60">
    <property type="match status" value="1"/>
</dbReference>
<dbReference type="Gene3D" id="3.40.50.300">
    <property type="entry name" value="P-loop containing nucleotide triphosphate hydrolases"/>
    <property type="match status" value="1"/>
</dbReference>
<dbReference type="InterPro" id="IPR019489">
    <property type="entry name" value="Clp_ATPase_C"/>
</dbReference>
<dbReference type="Proteomes" id="UP001164746">
    <property type="component" value="Chromosome 3"/>
</dbReference>
<gene>
    <name evidence="5" type="ORF">MAR_025410</name>
</gene>
<dbReference type="SUPFAM" id="SSF52540">
    <property type="entry name" value="P-loop containing nucleoside triphosphate hydrolases"/>
    <property type="match status" value="1"/>
</dbReference>